<gene>
    <name evidence="6" type="ORF">R3P38DRAFT_3058670</name>
</gene>
<comment type="caution">
    <text evidence="6">The sequence shown here is derived from an EMBL/GenBank/DDBJ whole genome shotgun (WGS) entry which is preliminary data.</text>
</comment>
<sequence>MAFNTVPCGGHRNENEGCMEIFPRASPGELCQRCLKIKAGHYCSEKEGARRGDNFSSLTVHSAYVSQSLKSCEGCGLSGTTMKANKCGTCRRKDDDENGIENPETTASRQARHEKLQRSMGRPLQNLVNQTLGATTPIQELEHLKSASQKGNWTVLVHPHRGQAKDKDMGKATFILAGETPMLEVKEQIMSRYNTQWTSMRDHPLDLKENECSLRFPGNIEIETVTQDMTLQGLYTFYQGRPDRAVVNVDAKLKLPKGTSLVFEFYIKEKLYIERVSSMIDDGDNDIFTGTKRKRGSTVSKLASSKRLNIGTASTLTSSFNPHDDFSILSSKPETTKIIFTTIRSEPVAGSEGRYELTKDDTERVGHIETKPLILSMADRGKSKDVYKFKIETDAQRYVAKKIFDMGKGRDVEVTPSVNKSLLGRDLMRLSRLHWFFVRFLDLALNKGLGELADFAISDGFMILVPCSNEGDGDEDEDAYLIEPMRTTSVVNKFTGTFGASRDTDKLTLTILAFNHFIMHDTACLLAYADLQGSYHKGRMTLFDPMTHTIPGASGTGDHGAKGIEKTIQDHKCNIFCNSLGLSSTEVLFNSLAERVKESEEQGGNSLVSGYGSDDN</sequence>
<evidence type="ECO:0000259" key="5">
    <source>
        <dbReference type="PROSITE" id="PS51158"/>
    </source>
</evidence>
<dbReference type="CDD" id="cd04515">
    <property type="entry name" value="Alpha_kinase"/>
    <property type="match status" value="1"/>
</dbReference>
<dbReference type="InterPro" id="IPR011009">
    <property type="entry name" value="Kinase-like_dom_sf"/>
</dbReference>
<dbReference type="EMBL" id="JAWWNJ010000090">
    <property type="protein sequence ID" value="KAK6997423.1"/>
    <property type="molecule type" value="Genomic_DNA"/>
</dbReference>
<evidence type="ECO:0000313" key="6">
    <source>
        <dbReference type="EMBL" id="KAK6997423.1"/>
    </source>
</evidence>
<evidence type="ECO:0000256" key="2">
    <source>
        <dbReference type="ARBA" id="ARBA00022679"/>
    </source>
</evidence>
<dbReference type="Proteomes" id="UP001362999">
    <property type="component" value="Unassembled WGS sequence"/>
</dbReference>
<name>A0AAW0A1P4_9AGAR</name>
<reference evidence="6 7" key="1">
    <citation type="journal article" date="2024" name="J Genomics">
        <title>Draft genome sequencing and assembly of Favolaschia claudopus CIRM-BRFM 2984 isolated from oak limbs.</title>
        <authorList>
            <person name="Navarro D."/>
            <person name="Drula E."/>
            <person name="Chaduli D."/>
            <person name="Cazenave R."/>
            <person name="Ahrendt S."/>
            <person name="Wang J."/>
            <person name="Lipzen A."/>
            <person name="Daum C."/>
            <person name="Barry K."/>
            <person name="Grigoriev I.V."/>
            <person name="Favel A."/>
            <person name="Rosso M.N."/>
            <person name="Martin F."/>
        </authorList>
    </citation>
    <scope>NUCLEOTIDE SEQUENCE [LARGE SCALE GENOMIC DNA]</scope>
    <source>
        <strain evidence="6 7">CIRM-BRFM 2984</strain>
    </source>
</reference>
<dbReference type="SUPFAM" id="SSF56112">
    <property type="entry name" value="Protein kinase-like (PK-like)"/>
    <property type="match status" value="1"/>
</dbReference>
<keyword evidence="2" id="KW-0808">Transferase</keyword>
<evidence type="ECO:0000256" key="4">
    <source>
        <dbReference type="SAM" id="MobiDB-lite"/>
    </source>
</evidence>
<dbReference type="GO" id="GO:0004674">
    <property type="term" value="F:protein serine/threonine kinase activity"/>
    <property type="evidence" value="ECO:0007669"/>
    <property type="project" value="UniProtKB-KW"/>
</dbReference>
<dbReference type="InterPro" id="IPR004166">
    <property type="entry name" value="a-kinase_dom"/>
</dbReference>
<feature type="domain" description="Alpha-type protein kinase" evidence="5">
    <location>
        <begin position="349"/>
        <end position="585"/>
    </location>
</feature>
<accession>A0AAW0A1P4</accession>
<dbReference type="Gene3D" id="3.20.200.10">
    <property type="entry name" value="MHCK/EF2 kinase"/>
    <property type="match status" value="1"/>
</dbReference>
<keyword evidence="7" id="KW-1185">Reference proteome</keyword>
<organism evidence="6 7">
    <name type="scientific">Favolaschia claudopus</name>
    <dbReference type="NCBI Taxonomy" id="2862362"/>
    <lineage>
        <taxon>Eukaryota</taxon>
        <taxon>Fungi</taxon>
        <taxon>Dikarya</taxon>
        <taxon>Basidiomycota</taxon>
        <taxon>Agaricomycotina</taxon>
        <taxon>Agaricomycetes</taxon>
        <taxon>Agaricomycetidae</taxon>
        <taxon>Agaricales</taxon>
        <taxon>Marasmiineae</taxon>
        <taxon>Mycenaceae</taxon>
        <taxon>Favolaschia</taxon>
    </lineage>
</organism>
<evidence type="ECO:0000313" key="7">
    <source>
        <dbReference type="Proteomes" id="UP001362999"/>
    </source>
</evidence>
<dbReference type="GO" id="GO:0005524">
    <property type="term" value="F:ATP binding"/>
    <property type="evidence" value="ECO:0007669"/>
    <property type="project" value="InterPro"/>
</dbReference>
<keyword evidence="3 6" id="KW-0418">Kinase</keyword>
<feature type="region of interest" description="Disordered" evidence="4">
    <location>
        <begin position="91"/>
        <end position="112"/>
    </location>
</feature>
<evidence type="ECO:0000256" key="3">
    <source>
        <dbReference type="ARBA" id="ARBA00022777"/>
    </source>
</evidence>
<evidence type="ECO:0000256" key="1">
    <source>
        <dbReference type="ARBA" id="ARBA00022527"/>
    </source>
</evidence>
<dbReference type="Pfam" id="PF02816">
    <property type="entry name" value="Alpha_kinase"/>
    <property type="match status" value="1"/>
</dbReference>
<dbReference type="PROSITE" id="PS51158">
    <property type="entry name" value="ALPHA_KINASE"/>
    <property type="match status" value="1"/>
</dbReference>
<proteinExistence type="predicted"/>
<dbReference type="AlphaFoldDB" id="A0AAW0A1P4"/>
<protein>
    <submittedName>
        <fullName evidence="6">Atypical/Alpha protein kinase</fullName>
    </submittedName>
</protein>
<keyword evidence="1" id="KW-0723">Serine/threonine-protein kinase</keyword>